<dbReference type="Proteomes" id="UP000076532">
    <property type="component" value="Unassembled WGS sequence"/>
</dbReference>
<feature type="non-terminal residue" evidence="1">
    <location>
        <position position="231"/>
    </location>
</feature>
<sequence length="231" mass="25631">DIWYRDGNVVLQAGITQFKVYQGALGDASSVFKDMFSFPQPPAADTELVEGCPVVHVSDSAEELKIVLQAIFQLQYVTGGDKLSLAVVSAFVTLGAKYDIGRLYAAGKRTLYQSFPTTLEELDALTDWKYIEIHDDTSHWMQLAHLARKEGLLSVLPYVLYRCIQHYSATALLGGISTADGAVQRLAPEDQLTCVEGHRRLVKAQPNTAFTWIYDNESPSNVCLRPKNCNQ</sequence>
<gene>
    <name evidence="1" type="ORF">FIBSPDRAFT_670836</name>
</gene>
<name>A0A166TRK9_9AGAM</name>
<evidence type="ECO:0008006" key="3">
    <source>
        <dbReference type="Google" id="ProtNLM"/>
    </source>
</evidence>
<dbReference type="OrthoDB" id="3036049at2759"/>
<protein>
    <recommendedName>
        <fullName evidence="3">BTB domain-containing protein</fullName>
    </recommendedName>
</protein>
<reference evidence="1 2" key="1">
    <citation type="journal article" date="2016" name="Mol. Biol. Evol.">
        <title>Comparative Genomics of Early-Diverging Mushroom-Forming Fungi Provides Insights into the Origins of Lignocellulose Decay Capabilities.</title>
        <authorList>
            <person name="Nagy L.G."/>
            <person name="Riley R."/>
            <person name="Tritt A."/>
            <person name="Adam C."/>
            <person name="Daum C."/>
            <person name="Floudas D."/>
            <person name="Sun H."/>
            <person name="Yadav J.S."/>
            <person name="Pangilinan J."/>
            <person name="Larsson K.H."/>
            <person name="Matsuura K."/>
            <person name="Barry K."/>
            <person name="Labutti K."/>
            <person name="Kuo R."/>
            <person name="Ohm R.A."/>
            <person name="Bhattacharya S.S."/>
            <person name="Shirouzu T."/>
            <person name="Yoshinaga Y."/>
            <person name="Martin F.M."/>
            <person name="Grigoriev I.V."/>
            <person name="Hibbett D.S."/>
        </authorList>
    </citation>
    <scope>NUCLEOTIDE SEQUENCE [LARGE SCALE GENOMIC DNA]</scope>
    <source>
        <strain evidence="1 2">CBS 109695</strain>
    </source>
</reference>
<evidence type="ECO:0000313" key="2">
    <source>
        <dbReference type="Proteomes" id="UP000076532"/>
    </source>
</evidence>
<proteinExistence type="predicted"/>
<dbReference type="STRING" id="436010.A0A166TRK9"/>
<dbReference type="EMBL" id="KV417491">
    <property type="protein sequence ID" value="KZP30902.1"/>
    <property type="molecule type" value="Genomic_DNA"/>
</dbReference>
<accession>A0A166TRK9</accession>
<feature type="non-terminal residue" evidence="1">
    <location>
        <position position="1"/>
    </location>
</feature>
<organism evidence="1 2">
    <name type="scientific">Athelia psychrophila</name>
    <dbReference type="NCBI Taxonomy" id="1759441"/>
    <lineage>
        <taxon>Eukaryota</taxon>
        <taxon>Fungi</taxon>
        <taxon>Dikarya</taxon>
        <taxon>Basidiomycota</taxon>
        <taxon>Agaricomycotina</taxon>
        <taxon>Agaricomycetes</taxon>
        <taxon>Agaricomycetidae</taxon>
        <taxon>Atheliales</taxon>
        <taxon>Atheliaceae</taxon>
        <taxon>Athelia</taxon>
    </lineage>
</organism>
<evidence type="ECO:0000313" key="1">
    <source>
        <dbReference type="EMBL" id="KZP30902.1"/>
    </source>
</evidence>
<keyword evidence="2" id="KW-1185">Reference proteome</keyword>
<dbReference type="AlphaFoldDB" id="A0A166TRK9"/>